<organism evidence="9 10">
    <name type="scientific">Labeo rohita</name>
    <name type="common">Indian major carp</name>
    <name type="synonym">Cyprinus rohita</name>
    <dbReference type="NCBI Taxonomy" id="84645"/>
    <lineage>
        <taxon>Eukaryota</taxon>
        <taxon>Metazoa</taxon>
        <taxon>Chordata</taxon>
        <taxon>Craniata</taxon>
        <taxon>Vertebrata</taxon>
        <taxon>Euteleostomi</taxon>
        <taxon>Actinopterygii</taxon>
        <taxon>Neopterygii</taxon>
        <taxon>Teleostei</taxon>
        <taxon>Ostariophysi</taxon>
        <taxon>Cypriniformes</taxon>
        <taxon>Cyprinidae</taxon>
        <taxon>Labeoninae</taxon>
        <taxon>Labeonini</taxon>
        <taxon>Labeo</taxon>
    </lineage>
</organism>
<keyword evidence="9" id="KW-0808">Transferase</keyword>
<evidence type="ECO:0000256" key="1">
    <source>
        <dbReference type="ARBA" id="ARBA00000077"/>
    </source>
</evidence>
<evidence type="ECO:0000256" key="2">
    <source>
        <dbReference type="ARBA" id="ARBA00005300"/>
    </source>
</evidence>
<evidence type="ECO:0000313" key="10">
    <source>
        <dbReference type="Proteomes" id="UP000830375"/>
    </source>
</evidence>
<gene>
    <name evidence="9" type="ORF">H4Q32_030913</name>
</gene>
<keyword evidence="4" id="KW-0540">Nuclease</keyword>
<keyword evidence="5" id="KW-0479">Metal-binding</keyword>
<dbReference type="SUPFAM" id="SSF53098">
    <property type="entry name" value="Ribonuclease H-like"/>
    <property type="match status" value="1"/>
</dbReference>
<sequence length="555" mass="63424">MQSALLDVEKWSHKWGFKFSVEKTKYIFFTNKRANINLKLQLYDKELEQVKVIRFLGMWFDTRVTWSTHISKMEEKCKKILNVMRCISGREWGADRRSLKTIYSTMIRAILDYGCIAYGSASKTQLGRLEKIHSQALRICCGAFPSSPVAGLQVEMGELPVHLRRMQLLLTYWAGLIGQRDSHPIKGLLEASWEQGKKQVNSFGWIIMDVVRELELNEYEVIPTVILPATPLWILPQPVIDFILLEKRQVKAQGLQEAELTKEYIGNNYKQYIQVYTDASKDPNGQVGIAYTIPRLKVSGKKRISNQVSVFTGELVAIMIAVNTVYEIGLNKALICTDSSSALLCLDAQQSESRQDIVLEILQLLYMIHQEKKVVQFLWVPAHTGVAGNEEADQLAKQAAAKEGIDMQILYSKSELKSIIKKKITEKWQSYWDKEQKGRHLYSIQSLVSKGRNSRGSRKEDCVLSRLRLGHTGLNATLNIIGKHPTGLCDWCGVRETVEHVLIQCNKYAEDRRKLIEKLQKKGVQHLTLKELLNPVGSDNLLVIFLKRTQLIHRI</sequence>
<dbReference type="EC" id="3.1.26.4" evidence="3"/>
<dbReference type="EMBL" id="JACTAM010002399">
    <property type="protein sequence ID" value="KAI2644871.1"/>
    <property type="molecule type" value="Genomic_DNA"/>
</dbReference>
<dbReference type="PANTHER" id="PTHR10642">
    <property type="entry name" value="RIBONUCLEASE H1"/>
    <property type="match status" value="1"/>
</dbReference>
<dbReference type="Pfam" id="PF00075">
    <property type="entry name" value="RNase_H"/>
    <property type="match status" value="1"/>
</dbReference>
<dbReference type="CDD" id="cd09276">
    <property type="entry name" value="Rnase_HI_RT_non_LTR"/>
    <property type="match status" value="1"/>
</dbReference>
<keyword evidence="10" id="KW-1185">Reference proteome</keyword>
<dbReference type="InterPro" id="IPR012337">
    <property type="entry name" value="RNaseH-like_sf"/>
</dbReference>
<dbReference type="GO" id="GO:0003964">
    <property type="term" value="F:RNA-directed DNA polymerase activity"/>
    <property type="evidence" value="ECO:0007669"/>
    <property type="project" value="UniProtKB-KW"/>
</dbReference>
<dbReference type="InterPro" id="IPR036397">
    <property type="entry name" value="RNaseH_sf"/>
</dbReference>
<keyword evidence="6" id="KW-0255">Endonuclease</keyword>
<comment type="catalytic activity">
    <reaction evidence="1">
        <text>Endonucleolytic cleavage to 5'-phosphomonoester.</text>
        <dbReference type="EC" id="3.1.26.4"/>
    </reaction>
</comment>
<keyword evidence="9" id="KW-0548">Nucleotidyltransferase</keyword>
<evidence type="ECO:0000256" key="4">
    <source>
        <dbReference type="ARBA" id="ARBA00022722"/>
    </source>
</evidence>
<evidence type="ECO:0000256" key="5">
    <source>
        <dbReference type="ARBA" id="ARBA00022723"/>
    </source>
</evidence>
<evidence type="ECO:0000313" key="9">
    <source>
        <dbReference type="EMBL" id="KAI2644871.1"/>
    </source>
</evidence>
<comment type="similarity">
    <text evidence="2">Belongs to the RNase H family.</text>
</comment>
<accession>A0ABQ8L2A7</accession>
<dbReference type="PROSITE" id="PS50879">
    <property type="entry name" value="RNASE_H_1"/>
    <property type="match status" value="1"/>
</dbReference>
<evidence type="ECO:0000256" key="6">
    <source>
        <dbReference type="ARBA" id="ARBA00022759"/>
    </source>
</evidence>
<keyword evidence="7" id="KW-0378">Hydrolase</keyword>
<dbReference type="InterPro" id="IPR050092">
    <property type="entry name" value="RNase_H"/>
</dbReference>
<dbReference type="InterPro" id="IPR002156">
    <property type="entry name" value="RNaseH_domain"/>
</dbReference>
<comment type="caution">
    <text evidence="9">The sequence shown here is derived from an EMBL/GenBank/DDBJ whole genome shotgun (WGS) entry which is preliminary data.</text>
</comment>
<proteinExistence type="inferred from homology"/>
<dbReference type="Proteomes" id="UP000830375">
    <property type="component" value="Unassembled WGS sequence"/>
</dbReference>
<name>A0ABQ8L2A7_LABRO</name>
<evidence type="ECO:0000259" key="8">
    <source>
        <dbReference type="PROSITE" id="PS50879"/>
    </source>
</evidence>
<protein>
    <recommendedName>
        <fullName evidence="3">ribonuclease H</fullName>
        <ecNumber evidence="3">3.1.26.4</ecNumber>
    </recommendedName>
</protein>
<dbReference type="PANTHER" id="PTHR10642:SF26">
    <property type="entry name" value="RIBONUCLEASE H1"/>
    <property type="match status" value="1"/>
</dbReference>
<reference evidence="9 10" key="1">
    <citation type="submission" date="2022-01" db="EMBL/GenBank/DDBJ databases">
        <title>A high-quality chromosome-level genome assembly of rohu carp, Labeo rohita.</title>
        <authorList>
            <person name="Arick M.A. II"/>
            <person name="Hsu C.-Y."/>
            <person name="Magbanua Z."/>
            <person name="Pechanova O."/>
            <person name="Grover C."/>
            <person name="Miller E."/>
            <person name="Thrash A."/>
            <person name="Ezzel L."/>
            <person name="Alam S."/>
            <person name="Benzie J."/>
            <person name="Hamilton M."/>
            <person name="Karsi A."/>
            <person name="Lawrence M.L."/>
            <person name="Peterson D.G."/>
        </authorList>
    </citation>
    <scope>NUCLEOTIDE SEQUENCE [LARGE SCALE GENOMIC DNA]</scope>
    <source>
        <strain evidence="10">BAU-BD-2019</strain>
        <tissue evidence="9">Blood</tissue>
    </source>
</reference>
<evidence type="ECO:0000256" key="3">
    <source>
        <dbReference type="ARBA" id="ARBA00012180"/>
    </source>
</evidence>
<dbReference type="Gene3D" id="3.30.420.10">
    <property type="entry name" value="Ribonuclease H-like superfamily/Ribonuclease H"/>
    <property type="match status" value="1"/>
</dbReference>
<keyword evidence="9" id="KW-0695">RNA-directed DNA polymerase</keyword>
<feature type="domain" description="RNase H type-1" evidence="8">
    <location>
        <begin position="269"/>
        <end position="401"/>
    </location>
</feature>
<evidence type="ECO:0000256" key="7">
    <source>
        <dbReference type="ARBA" id="ARBA00022801"/>
    </source>
</evidence>